<accession>Q9F8Q7</accession>
<evidence type="ECO:0000313" key="2">
    <source>
        <dbReference type="EMBL" id="AAG24955.1"/>
    </source>
</evidence>
<dbReference type="EMBL" id="AF242415">
    <property type="protein sequence ID" value="AAG24955.1"/>
    <property type="molecule type" value="Genomic_DNA"/>
</dbReference>
<feature type="compositionally biased region" description="Basic and acidic residues" evidence="1">
    <location>
        <begin position="80"/>
        <end position="94"/>
    </location>
</feature>
<organism evidence="2">
    <name type="scientific">Paenibacillus alginolyticus</name>
    <dbReference type="NCBI Taxonomy" id="59839"/>
    <lineage>
        <taxon>Bacteria</taxon>
        <taxon>Bacillati</taxon>
        <taxon>Bacillota</taxon>
        <taxon>Bacilli</taxon>
        <taxon>Bacillales</taxon>
        <taxon>Paenibacillaceae</taxon>
        <taxon>Paenibacillus</taxon>
    </lineage>
</organism>
<sequence length="239" mass="27295">MPLLTRFQPVDRDYAVHALHSFEHIGSLIIVALTSKPRLRRSPQRPKSQTDRQQSHEQSRDGASLGQPSDVRLFPENDADGLKSRPKAENDHNASPKAIRYLLQTLVTHQVIPPKRIQRPRNIHAAVYYGYYAATFFLELRSDLRLSKYQSEHAIKIEEYAPLVRPTSFASANSLIDSLPKMYKQPAAMRTTRTVLMFRAIVCQILSFTSATRSSSVFSFAKRKFSRIRSKITILSLIE</sequence>
<feature type="region of interest" description="Disordered" evidence="1">
    <location>
        <begin position="37"/>
        <end position="94"/>
    </location>
</feature>
<evidence type="ECO:0000256" key="1">
    <source>
        <dbReference type="SAM" id="MobiDB-lite"/>
    </source>
</evidence>
<protein>
    <submittedName>
        <fullName evidence="2">Uncharacterized protein</fullName>
    </submittedName>
</protein>
<reference evidence="2" key="1">
    <citation type="submission" date="2000-03" db="EMBL/GenBank/DDBJ databases">
        <authorList>
            <person name="Ruijssenaars H.J."/>
            <person name="Hartmans S."/>
            <person name="Verdoes J.C."/>
        </authorList>
    </citation>
    <scope>NUCLEOTIDE SEQUENCE</scope>
    <source>
        <strain evidence="2">XL-1</strain>
    </source>
</reference>
<proteinExistence type="predicted"/>
<dbReference type="AlphaFoldDB" id="Q9F8Q7"/>
<feature type="compositionally biased region" description="Basic and acidic residues" evidence="1">
    <location>
        <begin position="48"/>
        <end position="60"/>
    </location>
</feature>
<name>Q9F8Q7_9BACL</name>